<keyword evidence="4 6" id="KW-0378">Hydrolase</keyword>
<keyword evidence="6" id="KW-0732">Signal</keyword>
<evidence type="ECO:0000313" key="7">
    <source>
        <dbReference type="EMBL" id="KAJ7355209.1"/>
    </source>
</evidence>
<dbReference type="EMBL" id="JARIHO010000009">
    <property type="protein sequence ID" value="KAJ7355209.1"/>
    <property type="molecule type" value="Genomic_DNA"/>
</dbReference>
<proteinExistence type="inferred from homology"/>
<evidence type="ECO:0000256" key="3">
    <source>
        <dbReference type="ARBA" id="ARBA00022670"/>
    </source>
</evidence>
<dbReference type="InterPro" id="IPR001563">
    <property type="entry name" value="Peptidase_S10"/>
</dbReference>
<evidence type="ECO:0000256" key="5">
    <source>
        <dbReference type="ARBA" id="ARBA00023180"/>
    </source>
</evidence>
<dbReference type="AlphaFoldDB" id="A0AAD7ACZ5"/>
<dbReference type="PANTHER" id="PTHR11802:SF479">
    <property type="entry name" value="CARBOXYPEPTIDASE"/>
    <property type="match status" value="1"/>
</dbReference>
<accession>A0AAD7ACZ5</accession>
<sequence length="522" mass="57143">MRILILTILLTVLTGADADLHFPTKSHRTQRRVTPASMVRRAGSHQYLSNRTEPFVVNGTNLPLYAHDLGESYAGLLPIAQEYRVNPNGTDVRELFFWFFPSGNPAAAKEITIWLTGGPGCSSLSAALQENGPFLWQPGTAAPFPNPWAWNRLTNIVYIEQPVGVGFTQGTPGLLKSEAGVAQEFLGFWKNFVDTFELRGRKILVAGESYGGYFVPYIADAMLNEKDMQLFNVDGTFIIDPLIGSTSAGQQVPLRAMTRKFPHLFPFNATFEAQLAAVDTTCGFTAFLEEYLVYPPKSVQPPAPSSSGTCNMFNALYTGISFINPCFSPYHITDTCPYMADPLTNPPDGIEYFNRSDVKAAINAPPVEWDICRLGVFAGSVDESAPPNVDILPRVIERLNKTLIVSGQLDLVLPTNGTLLAIQNMTWNGALGFTSSPFTKQFFVPYVAAATAGDAEGQLWPLAGTGIMGTMHAERGLTFVEVFLAGHQGPQFQPAAGFRQLEWMLGRVESMSGTEDWTVEIN</sequence>
<name>A0AAD7ACZ5_9AGAR</name>
<dbReference type="PRINTS" id="PR00724">
    <property type="entry name" value="CRBOXYPTASEC"/>
</dbReference>
<dbReference type="InterPro" id="IPR029058">
    <property type="entry name" value="AB_hydrolase_fold"/>
</dbReference>
<comment type="similarity">
    <text evidence="1 6">Belongs to the peptidase S10 family.</text>
</comment>
<keyword evidence="5" id="KW-0325">Glycoprotein</keyword>
<protein>
    <recommendedName>
        <fullName evidence="6">Carboxypeptidase</fullName>
        <ecNumber evidence="6">3.4.16.-</ecNumber>
    </recommendedName>
</protein>
<dbReference type="PROSITE" id="PS00131">
    <property type="entry name" value="CARBOXYPEPT_SER_SER"/>
    <property type="match status" value="1"/>
</dbReference>
<gene>
    <name evidence="7" type="ORF">DFH08DRAFT_912369</name>
</gene>
<evidence type="ECO:0000256" key="2">
    <source>
        <dbReference type="ARBA" id="ARBA00022645"/>
    </source>
</evidence>
<dbReference type="EC" id="3.4.16.-" evidence="6"/>
<evidence type="ECO:0000256" key="4">
    <source>
        <dbReference type="ARBA" id="ARBA00022801"/>
    </source>
</evidence>
<feature type="chain" id="PRO_5041774739" description="Carboxypeptidase" evidence="6">
    <location>
        <begin position="19"/>
        <end position="522"/>
    </location>
</feature>
<dbReference type="Gene3D" id="3.40.50.1820">
    <property type="entry name" value="alpha/beta hydrolase"/>
    <property type="match status" value="1"/>
</dbReference>
<evidence type="ECO:0000256" key="1">
    <source>
        <dbReference type="ARBA" id="ARBA00009431"/>
    </source>
</evidence>
<dbReference type="InterPro" id="IPR018202">
    <property type="entry name" value="Ser_caboxypep_ser_AS"/>
</dbReference>
<keyword evidence="3 6" id="KW-0645">Protease</keyword>
<dbReference type="GO" id="GO:0006508">
    <property type="term" value="P:proteolysis"/>
    <property type="evidence" value="ECO:0007669"/>
    <property type="project" value="UniProtKB-KW"/>
</dbReference>
<dbReference type="PANTHER" id="PTHR11802">
    <property type="entry name" value="SERINE PROTEASE FAMILY S10 SERINE CARBOXYPEPTIDASE"/>
    <property type="match status" value="1"/>
</dbReference>
<organism evidence="7 8">
    <name type="scientific">Mycena albidolilacea</name>
    <dbReference type="NCBI Taxonomy" id="1033008"/>
    <lineage>
        <taxon>Eukaryota</taxon>
        <taxon>Fungi</taxon>
        <taxon>Dikarya</taxon>
        <taxon>Basidiomycota</taxon>
        <taxon>Agaricomycotina</taxon>
        <taxon>Agaricomycetes</taxon>
        <taxon>Agaricomycetidae</taxon>
        <taxon>Agaricales</taxon>
        <taxon>Marasmiineae</taxon>
        <taxon>Mycenaceae</taxon>
        <taxon>Mycena</taxon>
    </lineage>
</organism>
<evidence type="ECO:0000256" key="6">
    <source>
        <dbReference type="RuleBase" id="RU361156"/>
    </source>
</evidence>
<keyword evidence="2 6" id="KW-0121">Carboxypeptidase</keyword>
<dbReference type="SUPFAM" id="SSF53474">
    <property type="entry name" value="alpha/beta-Hydrolases"/>
    <property type="match status" value="1"/>
</dbReference>
<keyword evidence="8" id="KW-1185">Reference proteome</keyword>
<dbReference type="Pfam" id="PF00450">
    <property type="entry name" value="Peptidase_S10"/>
    <property type="match status" value="1"/>
</dbReference>
<comment type="caution">
    <text evidence="7">The sequence shown here is derived from an EMBL/GenBank/DDBJ whole genome shotgun (WGS) entry which is preliminary data.</text>
</comment>
<dbReference type="Proteomes" id="UP001218218">
    <property type="component" value="Unassembled WGS sequence"/>
</dbReference>
<dbReference type="GO" id="GO:0004185">
    <property type="term" value="F:serine-type carboxypeptidase activity"/>
    <property type="evidence" value="ECO:0007669"/>
    <property type="project" value="UniProtKB-UniRule"/>
</dbReference>
<reference evidence="7" key="1">
    <citation type="submission" date="2023-03" db="EMBL/GenBank/DDBJ databases">
        <title>Massive genome expansion in bonnet fungi (Mycena s.s.) driven by repeated elements and novel gene families across ecological guilds.</title>
        <authorList>
            <consortium name="Lawrence Berkeley National Laboratory"/>
            <person name="Harder C.B."/>
            <person name="Miyauchi S."/>
            <person name="Viragh M."/>
            <person name="Kuo A."/>
            <person name="Thoen E."/>
            <person name="Andreopoulos B."/>
            <person name="Lu D."/>
            <person name="Skrede I."/>
            <person name="Drula E."/>
            <person name="Henrissat B."/>
            <person name="Morin E."/>
            <person name="Kohler A."/>
            <person name="Barry K."/>
            <person name="LaButti K."/>
            <person name="Morin E."/>
            <person name="Salamov A."/>
            <person name="Lipzen A."/>
            <person name="Mereny Z."/>
            <person name="Hegedus B."/>
            <person name="Baldrian P."/>
            <person name="Stursova M."/>
            <person name="Weitz H."/>
            <person name="Taylor A."/>
            <person name="Grigoriev I.V."/>
            <person name="Nagy L.G."/>
            <person name="Martin F."/>
            <person name="Kauserud H."/>
        </authorList>
    </citation>
    <scope>NUCLEOTIDE SEQUENCE</scope>
    <source>
        <strain evidence="7">CBHHK002</strain>
    </source>
</reference>
<feature type="signal peptide" evidence="6">
    <location>
        <begin position="1"/>
        <end position="18"/>
    </location>
</feature>
<evidence type="ECO:0000313" key="8">
    <source>
        <dbReference type="Proteomes" id="UP001218218"/>
    </source>
</evidence>